<dbReference type="HOGENOM" id="CLU_2492328_0_0_9"/>
<sequence>MRKLDPGFECHVQPIRINGTVRGASGFILNAGNGKIMYINTESSCYGPLRDKVLYREARSLTDYVGGRNQWAGEDEVLGLIHDALS</sequence>
<proteinExistence type="predicted"/>
<evidence type="ECO:0000313" key="1">
    <source>
        <dbReference type="EMBL" id="EHF00015.1"/>
    </source>
</evidence>
<name>G5HEQ6_9FIRM</name>
<dbReference type="Proteomes" id="UP000003763">
    <property type="component" value="Unassembled WGS sequence"/>
</dbReference>
<dbReference type="EMBL" id="ADLJ01000007">
    <property type="protein sequence ID" value="EHF00015.1"/>
    <property type="molecule type" value="Genomic_DNA"/>
</dbReference>
<dbReference type="AlphaFoldDB" id="G5HEQ6"/>
<organism evidence="1 2">
    <name type="scientific">[Clostridium] citroniae WAL-17108</name>
    <dbReference type="NCBI Taxonomy" id="742733"/>
    <lineage>
        <taxon>Bacteria</taxon>
        <taxon>Bacillati</taxon>
        <taxon>Bacillota</taxon>
        <taxon>Clostridia</taxon>
        <taxon>Lachnospirales</taxon>
        <taxon>Lachnospiraceae</taxon>
        <taxon>Enterocloster</taxon>
    </lineage>
</organism>
<accession>G5HEQ6</accession>
<reference evidence="1 2" key="1">
    <citation type="submission" date="2011-08" db="EMBL/GenBank/DDBJ databases">
        <title>The Genome Sequence of Clostridium citroniae WAL-17108.</title>
        <authorList>
            <consortium name="The Broad Institute Genome Sequencing Platform"/>
            <person name="Earl A."/>
            <person name="Ward D."/>
            <person name="Feldgarden M."/>
            <person name="Gevers D."/>
            <person name="Finegold S.M."/>
            <person name="Summanen P.H."/>
            <person name="Molitoris D.R."/>
            <person name="Vaisanen M.L."/>
            <person name="Daigneault M."/>
            <person name="Allen-Vercoe E."/>
            <person name="Young S.K."/>
            <person name="Zeng Q."/>
            <person name="Gargeya S."/>
            <person name="Fitzgerald M."/>
            <person name="Haas B."/>
            <person name="Abouelleil A."/>
            <person name="Alvarado L."/>
            <person name="Arachchi H.M."/>
            <person name="Berlin A."/>
            <person name="Brown A."/>
            <person name="Chapman S.B."/>
            <person name="Chen Z."/>
            <person name="Dunbar C."/>
            <person name="Freedman E."/>
            <person name="Gearin G."/>
            <person name="Gellesch M."/>
            <person name="Goldberg J."/>
            <person name="Griggs A."/>
            <person name="Gujja S."/>
            <person name="Heiman D."/>
            <person name="Howarth C."/>
            <person name="Larson L."/>
            <person name="Lui A."/>
            <person name="MacDonald P.J.P."/>
            <person name="Montmayeur A."/>
            <person name="Murphy C."/>
            <person name="Neiman D."/>
            <person name="Pearson M."/>
            <person name="Priest M."/>
            <person name="Roberts A."/>
            <person name="Saif S."/>
            <person name="Shea T."/>
            <person name="Shenoy N."/>
            <person name="Sisk P."/>
            <person name="Stolte C."/>
            <person name="Sykes S."/>
            <person name="Wortman J."/>
            <person name="Nusbaum C."/>
            <person name="Birren B."/>
        </authorList>
    </citation>
    <scope>NUCLEOTIDE SEQUENCE [LARGE SCALE GENOMIC DNA]</scope>
    <source>
        <strain evidence="1 2">WAL-17108</strain>
    </source>
</reference>
<evidence type="ECO:0000313" key="2">
    <source>
        <dbReference type="Proteomes" id="UP000003763"/>
    </source>
</evidence>
<comment type="caution">
    <text evidence="1">The sequence shown here is derived from an EMBL/GenBank/DDBJ whole genome shotgun (WGS) entry which is preliminary data.</text>
</comment>
<protein>
    <submittedName>
        <fullName evidence="1">Uncharacterized protein</fullName>
    </submittedName>
</protein>
<gene>
    <name evidence="1" type="ORF">HMPREF9469_00929</name>
</gene>